<comment type="caution">
    <text evidence="11">The sequence shown here is derived from an EMBL/GenBank/DDBJ whole genome shotgun (WGS) entry which is preliminary data.</text>
</comment>
<keyword evidence="4 8" id="KW-0547">Nucleotide-binding</keyword>
<feature type="region of interest" description="Disordered" evidence="9">
    <location>
        <begin position="255"/>
        <end position="311"/>
    </location>
</feature>
<comment type="cofactor">
    <cofactor evidence="1">
        <name>thiamine diphosphate</name>
        <dbReference type="ChEBI" id="CHEBI:58937"/>
    </cofactor>
</comment>
<gene>
    <name evidence="11" type="ORF">DPX16_5874</name>
</gene>
<dbReference type="PROSITE" id="PS00108">
    <property type="entry name" value="PROTEIN_KINASE_ST"/>
    <property type="match status" value="1"/>
</dbReference>
<feature type="region of interest" description="Disordered" evidence="9">
    <location>
        <begin position="500"/>
        <end position="579"/>
    </location>
</feature>
<evidence type="ECO:0000256" key="4">
    <source>
        <dbReference type="ARBA" id="ARBA00022741"/>
    </source>
</evidence>
<dbReference type="GO" id="GO:0007094">
    <property type="term" value="P:mitotic spindle assembly checkpoint signaling"/>
    <property type="evidence" value="ECO:0007669"/>
    <property type="project" value="TreeGrafter"/>
</dbReference>
<evidence type="ECO:0000313" key="12">
    <source>
        <dbReference type="Proteomes" id="UP000281406"/>
    </source>
</evidence>
<dbReference type="InterPro" id="IPR011009">
    <property type="entry name" value="Kinase-like_dom_sf"/>
</dbReference>
<evidence type="ECO:0000256" key="7">
    <source>
        <dbReference type="ARBA" id="ARBA00023002"/>
    </source>
</evidence>
<dbReference type="GO" id="GO:0033316">
    <property type="term" value="P:meiotic spindle assembly checkpoint signaling"/>
    <property type="evidence" value="ECO:0007669"/>
    <property type="project" value="TreeGrafter"/>
</dbReference>
<dbReference type="Gene3D" id="3.40.50.970">
    <property type="match status" value="1"/>
</dbReference>
<dbReference type="PROSITE" id="PS00107">
    <property type="entry name" value="PROTEIN_KINASE_ATP"/>
    <property type="match status" value="1"/>
</dbReference>
<evidence type="ECO:0000256" key="5">
    <source>
        <dbReference type="ARBA" id="ARBA00022777"/>
    </source>
</evidence>
<keyword evidence="12" id="KW-1185">Reference proteome</keyword>
<feature type="region of interest" description="Disordered" evidence="9">
    <location>
        <begin position="183"/>
        <end position="235"/>
    </location>
</feature>
<dbReference type="InterPro" id="IPR008271">
    <property type="entry name" value="Ser/Thr_kinase_AS"/>
</dbReference>
<reference evidence="11 12" key="1">
    <citation type="submission" date="2018-10" db="EMBL/GenBank/DDBJ databases">
        <title>Genome assembly for a Yunnan-Guizhou Plateau 3E fish, Anabarilius grahami (Regan), and its evolutionary and genetic applications.</title>
        <authorList>
            <person name="Jiang W."/>
        </authorList>
    </citation>
    <scope>NUCLEOTIDE SEQUENCE [LARGE SCALE GENOMIC DNA]</scope>
    <source>
        <strain evidence="11">AG-KIZ</strain>
        <tissue evidence="11">Muscle</tissue>
    </source>
</reference>
<keyword evidence="5 11" id="KW-0418">Kinase</keyword>
<feature type="domain" description="Protein kinase" evidence="10">
    <location>
        <begin position="658"/>
        <end position="921"/>
    </location>
</feature>
<dbReference type="PROSITE" id="PS50011">
    <property type="entry name" value="PROTEIN_KINASE_DOM"/>
    <property type="match status" value="1"/>
</dbReference>
<dbReference type="GO" id="GO:0098813">
    <property type="term" value="P:nuclear chromosome segregation"/>
    <property type="evidence" value="ECO:0007669"/>
    <property type="project" value="UniProtKB-ARBA"/>
</dbReference>
<feature type="compositionally biased region" description="Low complexity" evidence="9">
    <location>
        <begin position="278"/>
        <end position="292"/>
    </location>
</feature>
<dbReference type="GO" id="GO:0016491">
    <property type="term" value="F:oxidoreductase activity"/>
    <property type="evidence" value="ECO:0007669"/>
    <property type="project" value="UniProtKB-KW"/>
</dbReference>
<dbReference type="GO" id="GO:0034501">
    <property type="term" value="P:protein localization to kinetochore"/>
    <property type="evidence" value="ECO:0007669"/>
    <property type="project" value="TreeGrafter"/>
</dbReference>
<dbReference type="OrthoDB" id="20524at2759"/>
<dbReference type="InterPro" id="IPR011990">
    <property type="entry name" value="TPR-like_helical_dom_sf"/>
</dbReference>
<evidence type="ECO:0000256" key="2">
    <source>
        <dbReference type="ARBA" id="ARBA00022527"/>
    </source>
</evidence>
<dbReference type="InterPro" id="IPR000719">
    <property type="entry name" value="Prot_kinase_dom"/>
</dbReference>
<feature type="compositionally biased region" description="Polar residues" evidence="9">
    <location>
        <begin position="211"/>
        <end position="229"/>
    </location>
</feature>
<dbReference type="GO" id="GO:0004674">
    <property type="term" value="F:protein serine/threonine kinase activity"/>
    <property type="evidence" value="ECO:0007669"/>
    <property type="project" value="UniProtKB-KW"/>
</dbReference>
<evidence type="ECO:0000259" key="10">
    <source>
        <dbReference type="PROSITE" id="PS50011"/>
    </source>
</evidence>
<dbReference type="SUPFAM" id="SSF56112">
    <property type="entry name" value="Protein kinase-like (PK-like)"/>
    <property type="match status" value="1"/>
</dbReference>
<feature type="compositionally biased region" description="Basic and acidic residues" evidence="9">
    <location>
        <begin position="514"/>
        <end position="538"/>
    </location>
</feature>
<evidence type="ECO:0000256" key="8">
    <source>
        <dbReference type="PROSITE-ProRule" id="PRU10141"/>
    </source>
</evidence>
<dbReference type="FunFam" id="3.40.50.970:FF:000001">
    <property type="entry name" value="Pyruvate dehydrogenase E1 beta subunit"/>
    <property type="match status" value="1"/>
</dbReference>
<dbReference type="CDD" id="cd14131">
    <property type="entry name" value="PKc_Mps1"/>
    <property type="match status" value="1"/>
</dbReference>
<dbReference type="Gene3D" id="1.25.40.10">
    <property type="entry name" value="Tetratricopeptide repeat domain"/>
    <property type="match status" value="2"/>
</dbReference>
<dbReference type="InterPro" id="IPR005475">
    <property type="entry name" value="Transketolase-like_Pyr-bd"/>
</dbReference>
<dbReference type="PANTHER" id="PTHR22974">
    <property type="entry name" value="MIXED LINEAGE PROTEIN KINASE"/>
    <property type="match status" value="1"/>
</dbReference>
<evidence type="ECO:0000256" key="1">
    <source>
        <dbReference type="ARBA" id="ARBA00001964"/>
    </source>
</evidence>
<dbReference type="Gene3D" id="1.10.510.10">
    <property type="entry name" value="Transferase(Phosphotransferase) domain 1"/>
    <property type="match status" value="1"/>
</dbReference>
<dbReference type="AlphaFoldDB" id="A0A3N0Y3R1"/>
<dbReference type="GO" id="GO:0000776">
    <property type="term" value="C:kinetochore"/>
    <property type="evidence" value="ECO:0007669"/>
    <property type="project" value="TreeGrafter"/>
</dbReference>
<dbReference type="Pfam" id="PF00069">
    <property type="entry name" value="Pkinase"/>
    <property type="match status" value="1"/>
</dbReference>
<protein>
    <submittedName>
        <fullName evidence="11">Dual specificity protein kinase Ttk</fullName>
    </submittedName>
</protein>
<keyword evidence="3" id="KW-0808">Transferase</keyword>
<dbReference type="FunFam" id="1.25.40.10:FF:000101">
    <property type="entry name" value="Dual specificity protein kinase TTK"/>
    <property type="match status" value="2"/>
</dbReference>
<dbReference type="Proteomes" id="UP000281406">
    <property type="component" value="Unassembled WGS sequence"/>
</dbReference>
<dbReference type="EMBL" id="RJVU01053528">
    <property type="protein sequence ID" value="ROL32979.1"/>
    <property type="molecule type" value="Genomic_DNA"/>
</dbReference>
<dbReference type="FunFam" id="1.10.510.10:FF:000224">
    <property type="entry name" value="serine/threonine-protein kinase mph1 isoform X1"/>
    <property type="match status" value="1"/>
</dbReference>
<dbReference type="Pfam" id="PF02779">
    <property type="entry name" value="Transket_pyr"/>
    <property type="match status" value="1"/>
</dbReference>
<keyword evidence="6 8" id="KW-0067">ATP-binding</keyword>
<keyword evidence="2" id="KW-0723">Serine/threonine-protein kinase</keyword>
<dbReference type="FunFam" id="3.30.200.20:FF:000131">
    <property type="entry name" value="Dual specificity protein kinase TTK"/>
    <property type="match status" value="1"/>
</dbReference>
<dbReference type="GO" id="GO:0005634">
    <property type="term" value="C:nucleus"/>
    <property type="evidence" value="ECO:0007669"/>
    <property type="project" value="TreeGrafter"/>
</dbReference>
<evidence type="ECO:0000256" key="3">
    <source>
        <dbReference type="ARBA" id="ARBA00022679"/>
    </source>
</evidence>
<dbReference type="InterPro" id="IPR017441">
    <property type="entry name" value="Protein_kinase_ATP_BS"/>
</dbReference>
<organism evidence="11 12">
    <name type="scientific">Anabarilius grahami</name>
    <name type="common">Kanglang fish</name>
    <name type="synonym">Barilius grahami</name>
    <dbReference type="NCBI Taxonomy" id="495550"/>
    <lineage>
        <taxon>Eukaryota</taxon>
        <taxon>Metazoa</taxon>
        <taxon>Chordata</taxon>
        <taxon>Craniata</taxon>
        <taxon>Vertebrata</taxon>
        <taxon>Euteleostomi</taxon>
        <taxon>Actinopterygii</taxon>
        <taxon>Neopterygii</taxon>
        <taxon>Teleostei</taxon>
        <taxon>Ostariophysi</taxon>
        <taxon>Cypriniformes</taxon>
        <taxon>Xenocyprididae</taxon>
        <taxon>Xenocypridinae</taxon>
        <taxon>Xenocypridinae incertae sedis</taxon>
        <taxon>Anabarilius</taxon>
    </lineage>
</organism>
<dbReference type="PANTHER" id="PTHR22974:SF21">
    <property type="entry name" value="DUAL SPECIFICITY PROTEIN KINASE TTK"/>
    <property type="match status" value="1"/>
</dbReference>
<dbReference type="InterPro" id="IPR027084">
    <property type="entry name" value="Mps1_cat"/>
</dbReference>
<feature type="compositionally biased region" description="Polar residues" evidence="9">
    <location>
        <begin position="186"/>
        <end position="200"/>
    </location>
</feature>
<dbReference type="GO" id="GO:0005524">
    <property type="term" value="F:ATP binding"/>
    <property type="evidence" value="ECO:0007669"/>
    <property type="project" value="UniProtKB-UniRule"/>
</dbReference>
<dbReference type="Gene3D" id="3.30.200.20">
    <property type="entry name" value="Phosphorylase Kinase, domain 1"/>
    <property type="match status" value="1"/>
</dbReference>
<dbReference type="GO" id="GO:0004712">
    <property type="term" value="F:protein serine/threonine/tyrosine kinase activity"/>
    <property type="evidence" value="ECO:0007669"/>
    <property type="project" value="TreeGrafter"/>
</dbReference>
<proteinExistence type="predicted"/>
<accession>A0A3N0Y3R1</accession>
<evidence type="ECO:0000256" key="9">
    <source>
        <dbReference type="SAM" id="MobiDB-lite"/>
    </source>
</evidence>
<name>A0A3N0Y3R1_ANAGA</name>
<keyword evidence="7" id="KW-0560">Oxidoreductase</keyword>
<evidence type="ECO:0000313" key="11">
    <source>
        <dbReference type="EMBL" id="ROL32979.1"/>
    </source>
</evidence>
<evidence type="ECO:0000256" key="6">
    <source>
        <dbReference type="ARBA" id="ARBA00022840"/>
    </source>
</evidence>
<dbReference type="SUPFAM" id="SSF52518">
    <property type="entry name" value="Thiamin diphosphate-binding fold (THDP-binding)"/>
    <property type="match status" value="1"/>
</dbReference>
<feature type="binding site" evidence="8">
    <location>
        <position position="686"/>
    </location>
    <ligand>
        <name>ATP</name>
        <dbReference type="ChEBI" id="CHEBI:30616"/>
    </ligand>
</feature>
<dbReference type="SMART" id="SM00220">
    <property type="entry name" value="S_TKc"/>
    <property type="match status" value="1"/>
</dbReference>
<sequence length="1186" mass="133081">MDEEESTERQMQIAMLCQRLAKMKRLFNDDDTDYINQAISSNSPDTCRRFLTNLEKKGNPQTDPSLLTKLIDCYTRVFSSMPLGKYSQNESYAKMLVRFAELKAIQDVNDAQASFDIARSHCKDFAFVHIAYAQFELLQGNIKKCTSILQKAFEMNAKPRHVLEAAVQNLNEGKRQLLSHEDKENISVSAQDNAQDFVRSSSRKSDGTCDLQASSSFPHRSDQKFSPQEENMPVWRAGSQQRRLTMAERVPMVPLSIPENESSDSDSVQKPEAPVTYSSSFSRQTSGSSIRSTFQMCSSKKGTPDGDSYSLLNLKPPMISPDHLREDIEEGDTITALLHRAERKETARMEETTDINQLISTNSPESCQIFLKNLERRGDPCSDSAFLSKLLDCYSKVFARFPLAKHCKTECYAQMLVQFAELKGIEDPEDAQDHFSIARSHCKAFAFVHIAHAQFELSQGNSRKSNLILQKALSSNARPVELLQTAIRNLNSGKTHLLPAEHEENTAENVALSNKKDEENPTKFPEEQQKPLVKETSSEWKIPTLINKHASPEDRKPPADPISTSSSLHALRTPAPPRLHPSFSCQTPNYKDPNANSFVTPVVKQRPVIVSVPSTAQKMGHAQLPCTPQSQVSYIQQPSQTPSSAFSNESITIKGKQFFIFKMIGRGGSSKVYQVFDHKKHVYAVKYVNLEEADAQAVESYKNEIEHLNHLQQYSDQIIKLYDYEITNSYIYMLMECGHLDLNTWLRNRKSVNPLDRKCYWRNMLEAVHTIHKHGIIHSDLKPANFVIVDASLKLIDFGIANRIQPDVTSIMKDSQVGTLNYMPPEAIKDTSSNGKPGSKISAKGDVWSLGCILYCMTYGKTPFQNITNQISKIHAIIDPSHEIDFPDIPEKDLLDVLKRCLVRNPRERISIAELLDHPYLQLQSAPEPEPSAGDLKRILNELAALQSPNSIARATSVDDVTYGVNQNSSHAFSQSEQQLSTLGLTLLKLSPDCTAKLKAQRRHAAHFTYHPDPVPTQYGPTQKMNLFQSVTSALDNILASDPTAVIFGEDVAFGGVFRCTVGLRDKYGKDRVFNTPLCEQGIVGFGIGAAVAGATAIAEIQFADYIYPAFDQIVNEAAKYRYRSGNMYDCGKLTIRSPWGCVGHGSLYHSQSPEAFFAHCPGIKVNRTVTFHRKIRNDIHKMFRK</sequence>
<dbReference type="SMART" id="SM00861">
    <property type="entry name" value="Transket_pyr"/>
    <property type="match status" value="1"/>
</dbReference>
<dbReference type="InterPro" id="IPR029061">
    <property type="entry name" value="THDP-binding"/>
</dbReference>